<evidence type="ECO:0000313" key="2">
    <source>
        <dbReference type="EMBL" id="GAC30429.1"/>
    </source>
</evidence>
<dbReference type="Proteomes" id="UP000006251">
    <property type="component" value="Unassembled WGS sequence"/>
</dbReference>
<keyword evidence="1" id="KW-1133">Transmembrane helix</keyword>
<evidence type="ECO:0008006" key="4">
    <source>
        <dbReference type="Google" id="ProtNLM"/>
    </source>
</evidence>
<dbReference type="AlphaFoldDB" id="K6YCG4"/>
<dbReference type="InterPro" id="IPR010865">
    <property type="entry name" value="DUF1499"/>
</dbReference>
<protein>
    <recommendedName>
        <fullName evidence="4">DUF1499 domain-containing protein</fullName>
    </recommendedName>
</protein>
<dbReference type="OrthoDB" id="1523552at2"/>
<feature type="transmembrane region" description="Helical" evidence="1">
    <location>
        <begin position="7"/>
        <end position="27"/>
    </location>
</feature>
<sequence>MSKLLNWFAVLSALGFPLALVGFRLGLYEFGTSFKILNYSFYLAVAVLLVGLVLFFVHRRSKPTSSRSAMIAVAISVIPIVGLGSQVFVASSVPAIHNISTDIVDPPQFRAIVDLRGAGTNPLAYTIENGNLGEIQRNAYPDIKTITANIDIANAFDKAVFVADSLGWDIVNKNIGGKTVNKNQANEGIIEATQTTTLWQFKDDIVIRLRSNSQTPDATYIDLRSVSRIGQSDLGANAKRIQRFIDQFNS</sequence>
<dbReference type="Pfam" id="PF07386">
    <property type="entry name" value="DUF1499"/>
    <property type="match status" value="1"/>
</dbReference>
<accession>K6YCG4</accession>
<reference evidence="3" key="1">
    <citation type="journal article" date="2014" name="Environ. Microbiol.">
        <title>Comparative genomics of the marine bacterial genus Glaciecola reveals the high degree of genomic diversity and genomic characteristic for cold adaptation.</title>
        <authorList>
            <person name="Qin Q.L."/>
            <person name="Xie B.B."/>
            <person name="Yu Y."/>
            <person name="Shu Y.L."/>
            <person name="Rong J.C."/>
            <person name="Zhang Y.J."/>
            <person name="Zhao D.L."/>
            <person name="Chen X.L."/>
            <person name="Zhang X.Y."/>
            <person name="Chen B."/>
            <person name="Zhou B.C."/>
            <person name="Zhang Y.Z."/>
        </authorList>
    </citation>
    <scope>NUCLEOTIDE SEQUENCE [LARGE SCALE GENOMIC DNA]</scope>
    <source>
        <strain evidence="3">ACAM 615</strain>
    </source>
</reference>
<keyword evidence="1" id="KW-0812">Transmembrane</keyword>
<evidence type="ECO:0000313" key="3">
    <source>
        <dbReference type="Proteomes" id="UP000006251"/>
    </source>
</evidence>
<organism evidence="2 3">
    <name type="scientific">Brumicola pallidula DSM 14239 = ACAM 615</name>
    <dbReference type="NCBI Taxonomy" id="1121922"/>
    <lineage>
        <taxon>Bacteria</taxon>
        <taxon>Pseudomonadati</taxon>
        <taxon>Pseudomonadota</taxon>
        <taxon>Gammaproteobacteria</taxon>
        <taxon>Alteromonadales</taxon>
        <taxon>Alteromonadaceae</taxon>
        <taxon>Brumicola</taxon>
    </lineage>
</organism>
<evidence type="ECO:0000256" key="1">
    <source>
        <dbReference type="SAM" id="Phobius"/>
    </source>
</evidence>
<proteinExistence type="predicted"/>
<feature type="transmembrane region" description="Helical" evidence="1">
    <location>
        <begin position="39"/>
        <end position="57"/>
    </location>
</feature>
<comment type="caution">
    <text evidence="2">The sequence shown here is derived from an EMBL/GenBank/DDBJ whole genome shotgun (WGS) entry which is preliminary data.</text>
</comment>
<keyword evidence="1" id="KW-0472">Membrane</keyword>
<name>K6YCG4_9ALTE</name>
<dbReference type="RefSeq" id="WP_006014517.1">
    <property type="nucleotide sequence ID" value="NZ_BAEQ01000056.1"/>
</dbReference>
<feature type="transmembrane region" description="Helical" evidence="1">
    <location>
        <begin position="69"/>
        <end position="89"/>
    </location>
</feature>
<gene>
    <name evidence="2" type="ORF">GPAL_3587</name>
</gene>
<dbReference type="EMBL" id="BAEQ01000056">
    <property type="protein sequence ID" value="GAC30429.1"/>
    <property type="molecule type" value="Genomic_DNA"/>
</dbReference>
<keyword evidence="3" id="KW-1185">Reference proteome</keyword>
<dbReference type="STRING" id="1121922.GCA_000428905_02050"/>